<organism evidence="3 4">
    <name type="scientific">Pinibacter soli</name>
    <dbReference type="NCBI Taxonomy" id="3044211"/>
    <lineage>
        <taxon>Bacteria</taxon>
        <taxon>Pseudomonadati</taxon>
        <taxon>Bacteroidota</taxon>
        <taxon>Chitinophagia</taxon>
        <taxon>Chitinophagales</taxon>
        <taxon>Chitinophagaceae</taxon>
        <taxon>Pinibacter</taxon>
    </lineage>
</organism>
<dbReference type="InterPro" id="IPR012338">
    <property type="entry name" value="Beta-lactam/transpept-like"/>
</dbReference>
<dbReference type="InterPro" id="IPR050789">
    <property type="entry name" value="Diverse_Enzym_Activities"/>
</dbReference>
<keyword evidence="1" id="KW-0472">Membrane</keyword>
<evidence type="ECO:0000313" key="4">
    <source>
        <dbReference type="Proteomes" id="UP001226434"/>
    </source>
</evidence>
<dbReference type="EMBL" id="JASBRG010000003">
    <property type="protein sequence ID" value="MDI3319015.1"/>
    <property type="molecule type" value="Genomic_DNA"/>
</dbReference>
<keyword evidence="4" id="KW-1185">Reference proteome</keyword>
<evidence type="ECO:0000259" key="2">
    <source>
        <dbReference type="Pfam" id="PF00144"/>
    </source>
</evidence>
<accession>A0ABT6R8Y0</accession>
<feature type="domain" description="Beta-lactamase-related" evidence="2">
    <location>
        <begin position="152"/>
        <end position="438"/>
    </location>
</feature>
<dbReference type="PANTHER" id="PTHR43283:SF7">
    <property type="entry name" value="BETA-LACTAMASE-RELATED DOMAIN-CONTAINING PROTEIN"/>
    <property type="match status" value="1"/>
</dbReference>
<proteinExistence type="predicted"/>
<reference evidence="3 4" key="1">
    <citation type="submission" date="2023-05" db="EMBL/GenBank/DDBJ databases">
        <title>Genome sequence of Pinibacter sp. MAH-24.</title>
        <authorList>
            <person name="Huq M.A."/>
        </authorList>
    </citation>
    <scope>NUCLEOTIDE SEQUENCE [LARGE SCALE GENOMIC DNA]</scope>
    <source>
        <strain evidence="3 4">MAH-24</strain>
    </source>
</reference>
<keyword evidence="3" id="KW-0378">Hydrolase</keyword>
<dbReference type="InterPro" id="IPR001466">
    <property type="entry name" value="Beta-lactam-related"/>
</dbReference>
<gene>
    <name evidence="3" type="ORF">QJ048_04490</name>
</gene>
<dbReference type="RefSeq" id="WP_282333131.1">
    <property type="nucleotide sequence ID" value="NZ_JASBRG010000003.1"/>
</dbReference>
<name>A0ABT6R8Y0_9BACT</name>
<dbReference type="Proteomes" id="UP001226434">
    <property type="component" value="Unassembled WGS sequence"/>
</dbReference>
<dbReference type="GO" id="GO:0016787">
    <property type="term" value="F:hydrolase activity"/>
    <property type="evidence" value="ECO:0007669"/>
    <property type="project" value="UniProtKB-KW"/>
</dbReference>
<sequence length="459" mass="51233">MYRKLRIILLVVLAIVLTFVISFCWRSFPIISGYGAKNLCSNVFIAGRSPEDVIKNELEGFPLSLGTYKVNLQDSSVTGTVFGFAKRVAIYRSGMGATLLNGVSKEDFYKEPRKTVAPYLTLADPALWPYSSKMNDSVIAGIDKKLINVALDSAFGEPGEKKNRRTRAVVVVYDGQIIAERYADGYSSRSKLIGWSMTKSITNALLGILVKDGKLDVNAPAPIAEWKNDDRKNITLKNLMQMSSGLKWEENYTKSCDATNMLYKEKDMGGFALQAPIERKPNTFFYYSSGTTNILSHIVRETIPASEYENFPYTRLFYKIGMNSAVIEPDAGGTFVGSSYSFATARDWAKFGLLYLNDGVWNGERILPEGWVKYSTTPATTHPMGMYGAQWWLNAGAPGNPAKREYPNVPADCYWADGYEGQYVWVIPSKKLVIVRLALEHGNKMNADKFLHDIVNAVQ</sequence>
<keyword evidence="1" id="KW-1133">Transmembrane helix</keyword>
<dbReference type="Gene3D" id="3.40.710.10">
    <property type="entry name" value="DD-peptidase/beta-lactamase superfamily"/>
    <property type="match status" value="1"/>
</dbReference>
<feature type="transmembrane region" description="Helical" evidence="1">
    <location>
        <begin position="7"/>
        <end position="28"/>
    </location>
</feature>
<comment type="caution">
    <text evidence="3">The sequence shown here is derived from an EMBL/GenBank/DDBJ whole genome shotgun (WGS) entry which is preliminary data.</text>
</comment>
<dbReference type="PANTHER" id="PTHR43283">
    <property type="entry name" value="BETA-LACTAMASE-RELATED"/>
    <property type="match status" value="1"/>
</dbReference>
<keyword evidence="1" id="KW-0812">Transmembrane</keyword>
<evidence type="ECO:0000313" key="3">
    <source>
        <dbReference type="EMBL" id="MDI3319015.1"/>
    </source>
</evidence>
<dbReference type="Pfam" id="PF00144">
    <property type="entry name" value="Beta-lactamase"/>
    <property type="match status" value="1"/>
</dbReference>
<evidence type="ECO:0000256" key="1">
    <source>
        <dbReference type="SAM" id="Phobius"/>
    </source>
</evidence>
<dbReference type="EC" id="3.-.-.-" evidence="3"/>
<dbReference type="SUPFAM" id="SSF56601">
    <property type="entry name" value="beta-lactamase/transpeptidase-like"/>
    <property type="match status" value="1"/>
</dbReference>
<protein>
    <submittedName>
        <fullName evidence="3">Serine hydrolase</fullName>
        <ecNumber evidence="3">3.-.-.-</ecNumber>
    </submittedName>
</protein>